<dbReference type="RefSeq" id="WP_169385431.1">
    <property type="nucleotide sequence ID" value="NZ_JAAXLA010000109.1"/>
</dbReference>
<sequence length="168" mass="18256">MARSIDYRSTSEHPADEVYATMVDPDYLQARLETLGGPGARLEEHTADVHGARYRLRHGLDPEDLPPAVQKVLTGELVIERSESWTRTGEGHYDGQVTVRIPGTPASAAGWMRLADLNGSEAGASEFVVHADVTVKVPLIGGKIETTVAESVTRLLASETAFTLDYLR</sequence>
<evidence type="ECO:0000313" key="1">
    <source>
        <dbReference type="EMBL" id="NMI01922.1"/>
    </source>
</evidence>
<organism evidence="1 2">
    <name type="scientific">Pseudonocardia acidicola</name>
    <dbReference type="NCBI Taxonomy" id="2724939"/>
    <lineage>
        <taxon>Bacteria</taxon>
        <taxon>Bacillati</taxon>
        <taxon>Actinomycetota</taxon>
        <taxon>Actinomycetes</taxon>
        <taxon>Pseudonocardiales</taxon>
        <taxon>Pseudonocardiaceae</taxon>
        <taxon>Pseudonocardia</taxon>
    </lineage>
</organism>
<protein>
    <submittedName>
        <fullName evidence="1">DUF2505 domain-containing protein</fullName>
    </submittedName>
</protein>
<dbReference type="Proteomes" id="UP000820669">
    <property type="component" value="Unassembled WGS sequence"/>
</dbReference>
<dbReference type="InterPro" id="IPR019639">
    <property type="entry name" value="DUF2505"/>
</dbReference>
<gene>
    <name evidence="1" type="ORF">HF526_32185</name>
</gene>
<dbReference type="EMBL" id="JAAXLA010000109">
    <property type="protein sequence ID" value="NMI01922.1"/>
    <property type="molecule type" value="Genomic_DNA"/>
</dbReference>
<dbReference type="Pfam" id="PF10698">
    <property type="entry name" value="DUF2505"/>
    <property type="match status" value="1"/>
</dbReference>
<name>A0ABX1SK66_9PSEU</name>
<proteinExistence type="predicted"/>
<evidence type="ECO:0000313" key="2">
    <source>
        <dbReference type="Proteomes" id="UP000820669"/>
    </source>
</evidence>
<accession>A0ABX1SK66</accession>
<reference evidence="1 2" key="1">
    <citation type="submission" date="2020-04" db="EMBL/GenBank/DDBJ databases">
        <authorList>
            <person name="Klaysubun C."/>
            <person name="Duangmal K."/>
            <person name="Lipun K."/>
        </authorList>
    </citation>
    <scope>NUCLEOTIDE SEQUENCE [LARGE SCALE GENOMIC DNA]</scope>
    <source>
        <strain evidence="1 2">K10HN5</strain>
    </source>
</reference>
<comment type="caution">
    <text evidence="1">The sequence shown here is derived from an EMBL/GenBank/DDBJ whole genome shotgun (WGS) entry which is preliminary data.</text>
</comment>
<keyword evidence="2" id="KW-1185">Reference proteome</keyword>